<sequence>MRLLNLALFVVWLSVSLAYAVPMSPQASTIASLNIRAQKMQVKKVEFKYNPDDVPAPLKDQPVTDLIQAAITSALRTSSDFEEPDSNAFSFTTGDTKEKYRADFTFEAVKANGHEKNYKGGEVMIDTNRMFVTKLHS</sequence>
<evidence type="ECO:0000313" key="2">
    <source>
        <dbReference type="EMBL" id="KAJ3981343.1"/>
    </source>
</evidence>
<protein>
    <submittedName>
        <fullName evidence="2">Uncharacterized protein</fullName>
    </submittedName>
</protein>
<keyword evidence="1" id="KW-0732">Signal</keyword>
<evidence type="ECO:0000256" key="1">
    <source>
        <dbReference type="SAM" id="SignalP"/>
    </source>
</evidence>
<name>A0AA38PTB7_9AGAR</name>
<feature type="signal peptide" evidence="1">
    <location>
        <begin position="1"/>
        <end position="20"/>
    </location>
</feature>
<organism evidence="2 3">
    <name type="scientific">Lentinula detonsa</name>
    <dbReference type="NCBI Taxonomy" id="2804962"/>
    <lineage>
        <taxon>Eukaryota</taxon>
        <taxon>Fungi</taxon>
        <taxon>Dikarya</taxon>
        <taxon>Basidiomycota</taxon>
        <taxon>Agaricomycotina</taxon>
        <taxon>Agaricomycetes</taxon>
        <taxon>Agaricomycetidae</taxon>
        <taxon>Agaricales</taxon>
        <taxon>Marasmiineae</taxon>
        <taxon>Omphalotaceae</taxon>
        <taxon>Lentinula</taxon>
    </lineage>
</organism>
<comment type="caution">
    <text evidence="2">The sequence shown here is derived from an EMBL/GenBank/DDBJ whole genome shotgun (WGS) entry which is preliminary data.</text>
</comment>
<dbReference type="AlphaFoldDB" id="A0AA38PTB7"/>
<feature type="chain" id="PRO_5041309256" evidence="1">
    <location>
        <begin position="21"/>
        <end position="137"/>
    </location>
</feature>
<reference evidence="2" key="1">
    <citation type="submission" date="2022-08" db="EMBL/GenBank/DDBJ databases">
        <authorList>
            <consortium name="DOE Joint Genome Institute"/>
            <person name="Min B."/>
            <person name="Riley R."/>
            <person name="Sierra-Patev S."/>
            <person name="Naranjo-Ortiz M."/>
            <person name="Looney B."/>
            <person name="Konkel Z."/>
            <person name="Slot J.C."/>
            <person name="Sakamoto Y."/>
            <person name="Steenwyk J.L."/>
            <person name="Rokas A."/>
            <person name="Carro J."/>
            <person name="Camarero S."/>
            <person name="Ferreira P."/>
            <person name="Molpeceres G."/>
            <person name="Ruiz-Duenas F.J."/>
            <person name="Serrano A."/>
            <person name="Henrissat B."/>
            <person name="Drula E."/>
            <person name="Hughes K.W."/>
            <person name="Mata J.L."/>
            <person name="Ishikawa N.K."/>
            <person name="Vargas-Isla R."/>
            <person name="Ushijima S."/>
            <person name="Smith C.A."/>
            <person name="Ahrendt S."/>
            <person name="Andreopoulos W."/>
            <person name="He G."/>
            <person name="Labutti K."/>
            <person name="Lipzen A."/>
            <person name="Ng V."/>
            <person name="Sandor L."/>
            <person name="Barry K."/>
            <person name="Martinez A.T."/>
            <person name="Xiao Y."/>
            <person name="Gibbons J.G."/>
            <person name="Terashima K."/>
            <person name="Hibbett D.S."/>
            <person name="Grigoriev I.V."/>
        </authorList>
    </citation>
    <scope>NUCLEOTIDE SEQUENCE</scope>
    <source>
        <strain evidence="2">TFB7829</strain>
    </source>
</reference>
<gene>
    <name evidence="2" type="ORF">F5890DRAFT_1477009</name>
</gene>
<accession>A0AA38PTB7</accession>
<evidence type="ECO:0000313" key="3">
    <source>
        <dbReference type="Proteomes" id="UP001163850"/>
    </source>
</evidence>
<proteinExistence type="predicted"/>
<dbReference type="EMBL" id="MU802119">
    <property type="protein sequence ID" value="KAJ3981343.1"/>
    <property type="molecule type" value="Genomic_DNA"/>
</dbReference>
<dbReference type="Proteomes" id="UP001163850">
    <property type="component" value="Unassembled WGS sequence"/>
</dbReference>